<feature type="active site" evidence="3">
    <location>
        <position position="266"/>
    </location>
</feature>
<feature type="domain" description="Alpha/beta hydrolase fold-3" evidence="5">
    <location>
        <begin position="192"/>
        <end position="393"/>
    </location>
</feature>
<organism evidence="6 7">
    <name type="scientific">Actinomadura yumaensis</name>
    <dbReference type="NCBI Taxonomy" id="111807"/>
    <lineage>
        <taxon>Bacteria</taxon>
        <taxon>Bacillati</taxon>
        <taxon>Actinomycetota</taxon>
        <taxon>Actinomycetes</taxon>
        <taxon>Streptosporangiales</taxon>
        <taxon>Thermomonosporaceae</taxon>
        <taxon>Actinomadura</taxon>
    </lineage>
</organism>
<evidence type="ECO:0000313" key="7">
    <source>
        <dbReference type="Proteomes" id="UP001596380"/>
    </source>
</evidence>
<proteinExistence type="inferred from homology"/>
<dbReference type="InterPro" id="IPR029058">
    <property type="entry name" value="AB_hydrolase_fold"/>
</dbReference>
<feature type="compositionally biased region" description="Polar residues" evidence="4">
    <location>
        <begin position="26"/>
        <end position="36"/>
    </location>
</feature>
<evidence type="ECO:0000256" key="2">
    <source>
        <dbReference type="ARBA" id="ARBA00022801"/>
    </source>
</evidence>
<dbReference type="Proteomes" id="UP001596380">
    <property type="component" value="Unassembled WGS sequence"/>
</dbReference>
<evidence type="ECO:0000256" key="1">
    <source>
        <dbReference type="ARBA" id="ARBA00010515"/>
    </source>
</evidence>
<dbReference type="SUPFAM" id="SSF53474">
    <property type="entry name" value="alpha/beta-Hydrolases"/>
    <property type="match status" value="1"/>
</dbReference>
<dbReference type="PROSITE" id="PS01173">
    <property type="entry name" value="LIPASE_GDXG_HIS"/>
    <property type="match status" value="1"/>
</dbReference>
<reference evidence="7" key="1">
    <citation type="journal article" date="2019" name="Int. J. Syst. Evol. Microbiol.">
        <title>The Global Catalogue of Microorganisms (GCM) 10K type strain sequencing project: providing services to taxonomists for standard genome sequencing and annotation.</title>
        <authorList>
            <consortium name="The Broad Institute Genomics Platform"/>
            <consortium name="The Broad Institute Genome Sequencing Center for Infectious Disease"/>
            <person name="Wu L."/>
            <person name="Ma J."/>
        </authorList>
    </citation>
    <scope>NUCLEOTIDE SEQUENCE [LARGE SCALE GENOMIC DNA]</scope>
    <source>
        <strain evidence="7">JCM 3369</strain>
    </source>
</reference>
<dbReference type="GO" id="GO:0016787">
    <property type="term" value="F:hydrolase activity"/>
    <property type="evidence" value="ECO:0007669"/>
    <property type="project" value="UniProtKB-KW"/>
</dbReference>
<sequence length="430" mass="44911">MDSRLPSRPPAEVTPLPLGTAAGTEAAQTPRSQATPQPAPPDGEPSEHPPGTRPAGAPPSGARPSGAPPSGAHPSGAQPSGAQPSGAHPFGERPFGERRFGERRPSVRSRAISGALRLGVFPFLHHVPGRARGLRTARSTVDAASLLMRHTQRVRVRPLYDPQVEVAGVRRPVVGEWVVTRGAEEESPPGAILYLHGGGYVVCSPRTHRPITSRLALDTGLPVLAARYRLAPEHPFPAPLEDALAAYRWLLTRGIPASGIVVAGDSAGGHLAAALTAEICRAGLPRPAGTVLFSPWVDLTCELSTRAQHGTRDAYISASAAQRVARLVVGPAGFDDPRLALLTCGWDEAPPVLIQVGGAEVLRPEAEALAEALAAAGADCELQVWKGQMHVFQILNRVLPEANAAMRETARFVRDVTAGADAALGAGAVA</sequence>
<keyword evidence="2 6" id="KW-0378">Hydrolase</keyword>
<evidence type="ECO:0000313" key="6">
    <source>
        <dbReference type="EMBL" id="MFC6879763.1"/>
    </source>
</evidence>
<dbReference type="PROSITE" id="PS01174">
    <property type="entry name" value="LIPASE_GDXG_SER"/>
    <property type="match status" value="1"/>
</dbReference>
<dbReference type="RefSeq" id="WP_378063141.1">
    <property type="nucleotide sequence ID" value="NZ_JBHSXS010000003.1"/>
</dbReference>
<evidence type="ECO:0000256" key="4">
    <source>
        <dbReference type="SAM" id="MobiDB-lite"/>
    </source>
</evidence>
<dbReference type="InterPro" id="IPR013094">
    <property type="entry name" value="AB_hydrolase_3"/>
</dbReference>
<feature type="compositionally biased region" description="Low complexity" evidence="4">
    <location>
        <begin position="53"/>
        <end position="82"/>
    </location>
</feature>
<dbReference type="PANTHER" id="PTHR48081:SF30">
    <property type="entry name" value="ACETYL-HYDROLASE LIPR-RELATED"/>
    <property type="match status" value="1"/>
</dbReference>
<comment type="similarity">
    <text evidence="1">Belongs to the 'GDXG' lipolytic enzyme family.</text>
</comment>
<dbReference type="EMBL" id="JBHSXS010000003">
    <property type="protein sequence ID" value="MFC6879763.1"/>
    <property type="molecule type" value="Genomic_DNA"/>
</dbReference>
<comment type="caution">
    <text evidence="6">The sequence shown here is derived from an EMBL/GenBank/DDBJ whole genome shotgun (WGS) entry which is preliminary data.</text>
</comment>
<gene>
    <name evidence="6" type="ORF">ACFQKB_08290</name>
</gene>
<dbReference type="InterPro" id="IPR033140">
    <property type="entry name" value="Lipase_GDXG_put_SER_AS"/>
</dbReference>
<evidence type="ECO:0000256" key="3">
    <source>
        <dbReference type="PROSITE-ProRule" id="PRU10038"/>
    </source>
</evidence>
<dbReference type="PANTHER" id="PTHR48081">
    <property type="entry name" value="AB HYDROLASE SUPERFAMILY PROTEIN C4A8.06C"/>
    <property type="match status" value="1"/>
</dbReference>
<accession>A0ABW2CF34</accession>
<protein>
    <submittedName>
        <fullName evidence="6">Alpha/beta hydrolase fold domain-containing protein</fullName>
    </submittedName>
</protein>
<dbReference type="InterPro" id="IPR050300">
    <property type="entry name" value="GDXG_lipolytic_enzyme"/>
</dbReference>
<feature type="region of interest" description="Disordered" evidence="4">
    <location>
        <begin position="1"/>
        <end position="106"/>
    </location>
</feature>
<evidence type="ECO:0000259" key="5">
    <source>
        <dbReference type="Pfam" id="PF07859"/>
    </source>
</evidence>
<dbReference type="Gene3D" id="3.40.50.1820">
    <property type="entry name" value="alpha/beta hydrolase"/>
    <property type="match status" value="1"/>
</dbReference>
<keyword evidence="7" id="KW-1185">Reference proteome</keyword>
<name>A0ABW2CF34_9ACTN</name>
<feature type="compositionally biased region" description="Basic and acidic residues" evidence="4">
    <location>
        <begin position="90"/>
        <end position="105"/>
    </location>
</feature>
<dbReference type="Pfam" id="PF07859">
    <property type="entry name" value="Abhydrolase_3"/>
    <property type="match status" value="1"/>
</dbReference>
<dbReference type="InterPro" id="IPR002168">
    <property type="entry name" value="Lipase_GDXG_HIS_AS"/>
</dbReference>